<reference evidence="1" key="1">
    <citation type="journal article" date="2015" name="Nature">
        <title>Complex archaea that bridge the gap between prokaryotes and eukaryotes.</title>
        <authorList>
            <person name="Spang A."/>
            <person name="Saw J.H."/>
            <person name="Jorgensen S.L."/>
            <person name="Zaremba-Niedzwiedzka K."/>
            <person name="Martijn J."/>
            <person name="Lind A.E."/>
            <person name="van Eijk R."/>
            <person name="Schleper C."/>
            <person name="Guy L."/>
            <person name="Ettema T.J."/>
        </authorList>
    </citation>
    <scope>NUCLEOTIDE SEQUENCE</scope>
</reference>
<comment type="caution">
    <text evidence="1">The sequence shown here is derived from an EMBL/GenBank/DDBJ whole genome shotgun (WGS) entry which is preliminary data.</text>
</comment>
<evidence type="ECO:0000313" key="1">
    <source>
        <dbReference type="EMBL" id="KKL46565.1"/>
    </source>
</evidence>
<dbReference type="AlphaFoldDB" id="A0A0F9ENS0"/>
<dbReference type="EMBL" id="LAZR01033985">
    <property type="protein sequence ID" value="KKL46565.1"/>
    <property type="molecule type" value="Genomic_DNA"/>
</dbReference>
<protein>
    <submittedName>
        <fullName evidence="1">Uncharacterized protein</fullName>
    </submittedName>
</protein>
<organism evidence="1">
    <name type="scientific">marine sediment metagenome</name>
    <dbReference type="NCBI Taxonomy" id="412755"/>
    <lineage>
        <taxon>unclassified sequences</taxon>
        <taxon>metagenomes</taxon>
        <taxon>ecological metagenomes</taxon>
    </lineage>
</organism>
<name>A0A0F9ENS0_9ZZZZ</name>
<accession>A0A0F9ENS0</accession>
<proteinExistence type="predicted"/>
<sequence>MECNMKTYKLRQIVSNGDSFLRGKIISIEPADDRYWILTLRYKTVSDKRVIVWFD</sequence>
<gene>
    <name evidence="1" type="ORF">LCGC14_2344290</name>
</gene>